<sequence>MTIWLPHVADRPGPKYRAIADALADDIRCGAVRPGTRLPTHRELAWRLGLTVGTVTRAYAEAERRGLIAGEVGRGTYVRGAAPADVAISYSAADIAAQPALIDLSLNFPVIPGHEAELASALRRLADRGDLAALLPYHPHGGRAPDRAAGAAWIARSGLTVRPDEVAVTAGGQHAILVCLAAVAASGDTVLVENLTYPGVKAAAALLGLKLVGVAIDEQGVVPDQLAAAARATGAKALYCMPTLHNPTAAVMPEARRRAIAAVAVRHEMAIIEDDCYGFLVPDAPPPITAMGIAEGLFLTSLSKSIAAGQRIGYVTARPGRLERVTQAIRATSWMASPLAATIATEWIADGTAQRMVRERRAEAAARQAMVEAAMPDARAPGAAVSYHAWLRLPDAWRADEFVSEARRRGVAVTPPTAFAVTRQSAPDAVRICYGAAAGREELARGLSILTSLLGEQPGLAASVV</sequence>
<comment type="similarity">
    <text evidence="1">In the C-terminal section; belongs to the class-I pyridoxal-phosphate-dependent aminotransferase family.</text>
</comment>
<dbReference type="GO" id="GO:0030170">
    <property type="term" value="F:pyridoxal phosphate binding"/>
    <property type="evidence" value="ECO:0007669"/>
    <property type="project" value="InterPro"/>
</dbReference>
<proteinExistence type="inferred from homology"/>
<dbReference type="GO" id="GO:0003700">
    <property type="term" value="F:DNA-binding transcription factor activity"/>
    <property type="evidence" value="ECO:0007669"/>
    <property type="project" value="InterPro"/>
</dbReference>
<protein>
    <submittedName>
        <fullName evidence="7">GntR family transcriptional regulator</fullName>
    </submittedName>
</protein>
<dbReference type="InterPro" id="IPR004839">
    <property type="entry name" value="Aminotransferase_I/II_large"/>
</dbReference>
<reference evidence="7 8" key="1">
    <citation type="submission" date="2018-11" db="EMBL/GenBank/DDBJ databases">
        <title>Genomic Encyclopedia of Type Strains, Phase IV (KMG-IV): sequencing the most valuable type-strain genomes for metagenomic binning, comparative biology and taxonomic classification.</title>
        <authorList>
            <person name="Goeker M."/>
        </authorList>
    </citation>
    <scope>NUCLEOTIDE SEQUENCE [LARGE SCALE GENOMIC DNA]</scope>
    <source>
        <strain evidence="7 8">DSM 5900</strain>
    </source>
</reference>
<evidence type="ECO:0000259" key="6">
    <source>
        <dbReference type="PROSITE" id="PS50949"/>
    </source>
</evidence>
<evidence type="ECO:0000256" key="2">
    <source>
        <dbReference type="ARBA" id="ARBA00022898"/>
    </source>
</evidence>
<dbReference type="OrthoDB" id="9804020at2"/>
<evidence type="ECO:0000256" key="1">
    <source>
        <dbReference type="ARBA" id="ARBA00005384"/>
    </source>
</evidence>
<dbReference type="PROSITE" id="PS50949">
    <property type="entry name" value="HTH_GNTR"/>
    <property type="match status" value="1"/>
</dbReference>
<keyword evidence="3" id="KW-0805">Transcription regulation</keyword>
<dbReference type="Pfam" id="PF00392">
    <property type="entry name" value="GntR"/>
    <property type="match status" value="1"/>
</dbReference>
<keyword evidence="8" id="KW-1185">Reference proteome</keyword>
<evidence type="ECO:0000256" key="3">
    <source>
        <dbReference type="ARBA" id="ARBA00023015"/>
    </source>
</evidence>
<organism evidence="7 8">
    <name type="scientific">Stella humosa</name>
    <dbReference type="NCBI Taxonomy" id="94"/>
    <lineage>
        <taxon>Bacteria</taxon>
        <taxon>Pseudomonadati</taxon>
        <taxon>Pseudomonadota</taxon>
        <taxon>Alphaproteobacteria</taxon>
        <taxon>Rhodospirillales</taxon>
        <taxon>Stellaceae</taxon>
        <taxon>Stella</taxon>
    </lineage>
</organism>
<dbReference type="InterPro" id="IPR036390">
    <property type="entry name" value="WH_DNA-bd_sf"/>
</dbReference>
<keyword evidence="2" id="KW-0663">Pyridoxal phosphate</keyword>
<dbReference type="GO" id="GO:0003677">
    <property type="term" value="F:DNA binding"/>
    <property type="evidence" value="ECO:0007669"/>
    <property type="project" value="UniProtKB-KW"/>
</dbReference>
<keyword evidence="5" id="KW-0804">Transcription</keyword>
<name>A0A3N1LJY3_9PROT</name>
<accession>A0A3N1LJY3</accession>
<dbReference type="SUPFAM" id="SSF46785">
    <property type="entry name" value="Winged helix' DNA-binding domain"/>
    <property type="match status" value="1"/>
</dbReference>
<dbReference type="InterPro" id="IPR015422">
    <property type="entry name" value="PyrdxlP-dep_Trfase_small"/>
</dbReference>
<comment type="caution">
    <text evidence="7">The sequence shown here is derived from an EMBL/GenBank/DDBJ whole genome shotgun (WGS) entry which is preliminary data.</text>
</comment>
<evidence type="ECO:0000313" key="8">
    <source>
        <dbReference type="Proteomes" id="UP000278222"/>
    </source>
</evidence>
<dbReference type="SUPFAM" id="SSF53383">
    <property type="entry name" value="PLP-dependent transferases"/>
    <property type="match status" value="1"/>
</dbReference>
<dbReference type="CDD" id="cd07377">
    <property type="entry name" value="WHTH_GntR"/>
    <property type="match status" value="1"/>
</dbReference>
<feature type="domain" description="HTH gntR-type" evidence="6">
    <location>
        <begin position="13"/>
        <end position="81"/>
    </location>
</feature>
<gene>
    <name evidence="7" type="ORF">EDC65_3180</name>
</gene>
<keyword evidence="4" id="KW-0238">DNA-binding</keyword>
<dbReference type="InterPro" id="IPR000524">
    <property type="entry name" value="Tscrpt_reg_HTH_GntR"/>
</dbReference>
<dbReference type="EMBL" id="RJKX01000014">
    <property type="protein sequence ID" value="ROP91314.1"/>
    <property type="molecule type" value="Genomic_DNA"/>
</dbReference>
<dbReference type="CDD" id="cd00609">
    <property type="entry name" value="AAT_like"/>
    <property type="match status" value="1"/>
</dbReference>
<dbReference type="RefSeq" id="WP_123691089.1">
    <property type="nucleotide sequence ID" value="NZ_AP019700.1"/>
</dbReference>
<dbReference type="Pfam" id="PF00155">
    <property type="entry name" value="Aminotran_1_2"/>
    <property type="match status" value="1"/>
</dbReference>
<evidence type="ECO:0000256" key="4">
    <source>
        <dbReference type="ARBA" id="ARBA00023125"/>
    </source>
</evidence>
<dbReference type="SMART" id="SM00345">
    <property type="entry name" value="HTH_GNTR"/>
    <property type="match status" value="1"/>
</dbReference>
<dbReference type="Gene3D" id="3.40.640.10">
    <property type="entry name" value="Type I PLP-dependent aspartate aminotransferase-like (Major domain)"/>
    <property type="match status" value="1"/>
</dbReference>
<dbReference type="InterPro" id="IPR036388">
    <property type="entry name" value="WH-like_DNA-bd_sf"/>
</dbReference>
<dbReference type="InterPro" id="IPR051446">
    <property type="entry name" value="HTH_trans_reg/aminotransferase"/>
</dbReference>
<dbReference type="Gene3D" id="3.90.1150.10">
    <property type="entry name" value="Aspartate Aminotransferase, domain 1"/>
    <property type="match status" value="1"/>
</dbReference>
<dbReference type="PANTHER" id="PTHR46577">
    <property type="entry name" value="HTH-TYPE TRANSCRIPTIONAL REGULATORY PROTEIN GABR"/>
    <property type="match status" value="1"/>
</dbReference>
<evidence type="ECO:0000313" key="7">
    <source>
        <dbReference type="EMBL" id="ROP91314.1"/>
    </source>
</evidence>
<dbReference type="AlphaFoldDB" id="A0A3N1LJY3"/>
<evidence type="ECO:0000256" key="5">
    <source>
        <dbReference type="ARBA" id="ARBA00023163"/>
    </source>
</evidence>
<dbReference type="Proteomes" id="UP000278222">
    <property type="component" value="Unassembled WGS sequence"/>
</dbReference>
<dbReference type="InterPro" id="IPR015424">
    <property type="entry name" value="PyrdxlP-dep_Trfase"/>
</dbReference>
<dbReference type="InterPro" id="IPR015421">
    <property type="entry name" value="PyrdxlP-dep_Trfase_major"/>
</dbReference>
<dbReference type="PANTHER" id="PTHR46577:SF1">
    <property type="entry name" value="HTH-TYPE TRANSCRIPTIONAL REGULATORY PROTEIN GABR"/>
    <property type="match status" value="1"/>
</dbReference>
<dbReference type="Gene3D" id="1.10.10.10">
    <property type="entry name" value="Winged helix-like DNA-binding domain superfamily/Winged helix DNA-binding domain"/>
    <property type="match status" value="1"/>
</dbReference>